<dbReference type="InterPro" id="IPR050128">
    <property type="entry name" value="Sulfate_adenylyltrnsfr_sub2"/>
</dbReference>
<dbReference type="Pfam" id="PF01507">
    <property type="entry name" value="PAPS_reduct"/>
    <property type="match status" value="1"/>
</dbReference>
<dbReference type="GO" id="GO:0003824">
    <property type="term" value="F:catalytic activity"/>
    <property type="evidence" value="ECO:0007669"/>
    <property type="project" value="InterPro"/>
</dbReference>
<dbReference type="PANTHER" id="PTHR43196:SF2">
    <property type="entry name" value="PHOSPHOADENOSINE PHOSPHOSULFATE REDUCTASE"/>
    <property type="match status" value="1"/>
</dbReference>
<dbReference type="Proteomes" id="UP000249522">
    <property type="component" value="Unassembled WGS sequence"/>
</dbReference>
<reference evidence="2 3" key="1">
    <citation type="submission" date="2018-06" db="EMBL/GenBank/DDBJ databases">
        <title>Paenibacillus imtechensis sp. nov.</title>
        <authorList>
            <person name="Pinnaka A.K."/>
            <person name="Singh H."/>
            <person name="Kaur M."/>
        </authorList>
    </citation>
    <scope>NUCLEOTIDE SEQUENCE [LARGE SCALE GENOMIC DNA]</scope>
    <source>
        <strain evidence="2 3">SMB1</strain>
    </source>
</reference>
<dbReference type="PANTHER" id="PTHR43196">
    <property type="entry name" value="SULFATE ADENYLYLTRANSFERASE SUBUNIT 2"/>
    <property type="match status" value="1"/>
</dbReference>
<dbReference type="RefSeq" id="WP_111146843.1">
    <property type="nucleotide sequence ID" value="NZ_QKRB01000044.1"/>
</dbReference>
<dbReference type="EMBL" id="QKRB01000044">
    <property type="protein sequence ID" value="PZD95214.1"/>
    <property type="molecule type" value="Genomic_DNA"/>
</dbReference>
<sequence length="401" mass="45666">MNGYKPKEITAIAEILKAYTNEAIEGPFNVAYSGGKDSTVTLALVMRALMMLPREKWTRRIYITSAQTFLDLTTDATKQNEFVKIQKLIDKQQLPMEIAEVSAKPGSTILDCILGKGYPLPHSNDKWCTHKAKIEPQERFMKEKQFALAVVGTRIAESKQRAETIGSMAAEGDVFYAERKDKKGKVVATSLQPIVHFTTEDVWTYLATEKTPWGDAEEISQLYKDATGECGLRRRKAGKDETGDACGARFGCVICPVVTIDRSTQELSKKKPWFQPYADLRDTMIRMYKDPKNRSGHRRNGMKLAYGQGTFTVKARMELFELFMAAEEDNRILARYHGVEPQPLFTEELVERIKQQWQEDLASKPWLEDAEELGRFFEVKLKGANEGYQVEWNHYYDTPGA</sequence>
<accession>A0A2W1LL40</accession>
<protein>
    <recommendedName>
        <fullName evidence="1">Phosphoadenosine phosphosulphate reductase domain-containing protein</fullName>
    </recommendedName>
</protein>
<name>A0A2W1LL40_9BACL</name>
<evidence type="ECO:0000313" key="2">
    <source>
        <dbReference type="EMBL" id="PZD95214.1"/>
    </source>
</evidence>
<dbReference type="InterPro" id="IPR014729">
    <property type="entry name" value="Rossmann-like_a/b/a_fold"/>
</dbReference>
<dbReference type="Gene3D" id="3.40.50.620">
    <property type="entry name" value="HUPs"/>
    <property type="match status" value="1"/>
</dbReference>
<dbReference type="OrthoDB" id="9774475at2"/>
<keyword evidence="3" id="KW-1185">Reference proteome</keyword>
<evidence type="ECO:0000313" key="3">
    <source>
        <dbReference type="Proteomes" id="UP000249522"/>
    </source>
</evidence>
<evidence type="ECO:0000259" key="1">
    <source>
        <dbReference type="Pfam" id="PF01507"/>
    </source>
</evidence>
<organism evidence="2 3">
    <name type="scientific">Paenibacillus sambharensis</name>
    <dbReference type="NCBI Taxonomy" id="1803190"/>
    <lineage>
        <taxon>Bacteria</taxon>
        <taxon>Bacillati</taxon>
        <taxon>Bacillota</taxon>
        <taxon>Bacilli</taxon>
        <taxon>Bacillales</taxon>
        <taxon>Paenibacillaceae</taxon>
        <taxon>Paenibacillus</taxon>
    </lineage>
</organism>
<comment type="caution">
    <text evidence="2">The sequence shown here is derived from an EMBL/GenBank/DDBJ whole genome shotgun (WGS) entry which is preliminary data.</text>
</comment>
<dbReference type="AlphaFoldDB" id="A0A2W1LL40"/>
<dbReference type="InterPro" id="IPR002500">
    <property type="entry name" value="PAPS_reduct_dom"/>
</dbReference>
<dbReference type="SUPFAM" id="SSF52402">
    <property type="entry name" value="Adenine nucleotide alpha hydrolases-like"/>
    <property type="match status" value="1"/>
</dbReference>
<feature type="domain" description="Phosphoadenosine phosphosulphate reductase" evidence="1">
    <location>
        <begin position="29"/>
        <end position="212"/>
    </location>
</feature>
<gene>
    <name evidence="2" type="ORF">DNH61_11685</name>
</gene>
<proteinExistence type="predicted"/>